<dbReference type="GO" id="GO:0006606">
    <property type="term" value="P:protein import into nucleus"/>
    <property type="evidence" value="ECO:0007669"/>
    <property type="project" value="TreeGrafter"/>
</dbReference>
<dbReference type="GO" id="GO:0005737">
    <property type="term" value="C:cytoplasm"/>
    <property type="evidence" value="ECO:0007669"/>
    <property type="project" value="TreeGrafter"/>
</dbReference>
<comment type="subcellular location">
    <subcellularLocation>
        <location evidence="1">Nucleus</location>
    </subcellularLocation>
</comment>
<evidence type="ECO:0000256" key="2">
    <source>
        <dbReference type="ARBA" id="ARBA00007991"/>
    </source>
</evidence>
<comment type="caution">
    <text evidence="6">The sequence shown here is derived from an EMBL/GenBank/DDBJ whole genome shotgun (WGS) entry which is preliminary data.</text>
</comment>
<accession>A0A9P4JZ18</accession>
<evidence type="ECO:0000256" key="5">
    <source>
        <dbReference type="ARBA" id="ARBA00023242"/>
    </source>
</evidence>
<dbReference type="OrthoDB" id="2016913at2759"/>
<keyword evidence="7" id="KW-1185">Reference proteome</keyword>
<dbReference type="GO" id="GO:0005634">
    <property type="term" value="C:nucleus"/>
    <property type="evidence" value="ECO:0007669"/>
    <property type="project" value="UniProtKB-SubCell"/>
</dbReference>
<keyword evidence="5" id="KW-0539">Nucleus</keyword>
<dbReference type="PANTHER" id="PTHR12363">
    <property type="entry name" value="TRANSPORTIN 3 AND IMPORTIN 13"/>
    <property type="match status" value="1"/>
</dbReference>
<evidence type="ECO:0000256" key="4">
    <source>
        <dbReference type="ARBA" id="ARBA00022927"/>
    </source>
</evidence>
<dbReference type="PANTHER" id="PTHR12363:SF33">
    <property type="entry name" value="IMPORTIN-13"/>
    <property type="match status" value="1"/>
</dbReference>
<dbReference type="InterPro" id="IPR051345">
    <property type="entry name" value="Importin_beta-like_NTR"/>
</dbReference>
<dbReference type="EMBL" id="ML993861">
    <property type="protein sequence ID" value="KAF2205138.1"/>
    <property type="molecule type" value="Genomic_DNA"/>
</dbReference>
<name>A0A9P4JZ18_9PLEO</name>
<dbReference type="AlphaFoldDB" id="A0A9P4JZ18"/>
<keyword evidence="4" id="KW-0653">Protein transport</keyword>
<keyword evidence="3" id="KW-0813">Transport</keyword>
<evidence type="ECO:0000256" key="1">
    <source>
        <dbReference type="ARBA" id="ARBA00004123"/>
    </source>
</evidence>
<evidence type="ECO:0008006" key="8">
    <source>
        <dbReference type="Google" id="ProtNLM"/>
    </source>
</evidence>
<dbReference type="SUPFAM" id="SSF48371">
    <property type="entry name" value="ARM repeat"/>
    <property type="match status" value="1"/>
</dbReference>
<dbReference type="InterPro" id="IPR057942">
    <property type="entry name" value="TPR_TNPO3_IPO13_3rd"/>
</dbReference>
<dbReference type="Pfam" id="PF24140">
    <property type="entry name" value="TPR_TNPO3_IPO13_3rd"/>
    <property type="match status" value="1"/>
</dbReference>
<gene>
    <name evidence="6" type="ORF">GQ43DRAFT_363051</name>
</gene>
<protein>
    <recommendedName>
        <fullName evidence="8">Exportin-1/Importin-beta-like domain-containing protein</fullName>
    </recommendedName>
</protein>
<dbReference type="InterPro" id="IPR016024">
    <property type="entry name" value="ARM-type_fold"/>
</dbReference>
<sequence length="1003" mass="111899">MAAPAAQSLSFAEVEALIVSMYQPGQASRVAQLDATLRDLQRSPQGWALADALLGSQHNEVRFFAAGTLTMKMNTEADGLSDQDSQQLLSRLINYLVKDPSRSNVTKKLCSALAQYFCKATTTWEKCVRSLACSFMKQSPCFGDALDELPSTWDIVPQLNYDHLICLLDFTMELADQGKKLGGLQLTGVHDRIAANIEDVEVLLQVSFGRGMQDLADMDMGMELAQQAGELMCSAALKCFVAWVFYAQTEINSEKLRYLRSVTELAFMCLEHNIDAMDLIAEILENYMDFFEKRHLEMLWSMIKGSWGQAILNSVDEESVMLARIIVAYAQILCEDTKSKGKLYKEPDNPHHQDVMSVLHSLIKYPKPVGVEDNVAPVAMEFWSAYTTTIAAENFEYSDSLNGIPEWLGNAKQHLFEAMCESVQKIIFPPPTITSKWDEDTKQTFKRFRIDVRDMFPEAYDVLREKLLDCLIDYSTYSFSISNWLVLEAVLFVLNAIGESLSPDSDVRLRRLFEQPLFATMAGNPGIPPAARRTAVEMVADFNSFFLRNPAFLPDVLTFLFTALGQPNLAHSSAKSFASLCSQCRKSLTGELTSFFGMYEQFLGYQTAEEFTKSRVLEGIAAIVQAQDSDDKRQAGIQKLFHYIGHDATQAVHFATRGNDVEMGQVLALTTLKCLACIGKSLQASDEEVIDLEADHNPTQYWTQGPGKDIQNQITNFVNYLSGTFVNNGEVIEAACNVLRAGYKETVPGPFVLPPSATTHFICKTNIETPRLVYVLETACCFVSSHKLNQSEEYSIEAQRLLRYILGVMQQLQHPSNDPEISVGCIEVIQRFINNNAQVLTAESPGVLKDMFGFLIECVKSPDVLPKRAAAALWKDVFDLAGNARSPHQATGQEIVNHFGPDVTFALIYNICGEVEGSSLEHIITAFRKLVVGDRNAKTYINNALQAQLLLQRAAQKDPSVAGTVRKFSEGVSRNARASTAFKETVKEFWKKCKQMQMQFAPV</sequence>
<organism evidence="6 7">
    <name type="scientific">Delitschia confertaspora ATCC 74209</name>
    <dbReference type="NCBI Taxonomy" id="1513339"/>
    <lineage>
        <taxon>Eukaryota</taxon>
        <taxon>Fungi</taxon>
        <taxon>Dikarya</taxon>
        <taxon>Ascomycota</taxon>
        <taxon>Pezizomycotina</taxon>
        <taxon>Dothideomycetes</taxon>
        <taxon>Pleosporomycetidae</taxon>
        <taxon>Pleosporales</taxon>
        <taxon>Delitschiaceae</taxon>
        <taxon>Delitschia</taxon>
    </lineage>
</organism>
<comment type="similarity">
    <text evidence="2">Belongs to the importin beta family.</text>
</comment>
<evidence type="ECO:0000313" key="6">
    <source>
        <dbReference type="EMBL" id="KAF2205138.1"/>
    </source>
</evidence>
<evidence type="ECO:0000256" key="3">
    <source>
        <dbReference type="ARBA" id="ARBA00022448"/>
    </source>
</evidence>
<reference evidence="6" key="1">
    <citation type="journal article" date="2020" name="Stud. Mycol.">
        <title>101 Dothideomycetes genomes: a test case for predicting lifestyles and emergence of pathogens.</title>
        <authorList>
            <person name="Haridas S."/>
            <person name="Albert R."/>
            <person name="Binder M."/>
            <person name="Bloem J."/>
            <person name="Labutti K."/>
            <person name="Salamov A."/>
            <person name="Andreopoulos B."/>
            <person name="Baker S."/>
            <person name="Barry K."/>
            <person name="Bills G."/>
            <person name="Bluhm B."/>
            <person name="Cannon C."/>
            <person name="Castanera R."/>
            <person name="Culley D."/>
            <person name="Daum C."/>
            <person name="Ezra D."/>
            <person name="Gonzalez J."/>
            <person name="Henrissat B."/>
            <person name="Kuo A."/>
            <person name="Liang C."/>
            <person name="Lipzen A."/>
            <person name="Lutzoni F."/>
            <person name="Magnuson J."/>
            <person name="Mondo S."/>
            <person name="Nolan M."/>
            <person name="Ohm R."/>
            <person name="Pangilinan J."/>
            <person name="Park H.-J."/>
            <person name="Ramirez L."/>
            <person name="Alfaro M."/>
            <person name="Sun H."/>
            <person name="Tritt A."/>
            <person name="Yoshinaga Y."/>
            <person name="Zwiers L.-H."/>
            <person name="Turgeon B."/>
            <person name="Goodwin S."/>
            <person name="Spatafora J."/>
            <person name="Crous P."/>
            <person name="Grigoriev I."/>
        </authorList>
    </citation>
    <scope>NUCLEOTIDE SEQUENCE</scope>
    <source>
        <strain evidence="6">ATCC 74209</strain>
    </source>
</reference>
<dbReference type="Gene3D" id="1.25.10.10">
    <property type="entry name" value="Leucine-rich Repeat Variant"/>
    <property type="match status" value="1"/>
</dbReference>
<proteinExistence type="inferred from homology"/>
<dbReference type="InterPro" id="IPR011989">
    <property type="entry name" value="ARM-like"/>
</dbReference>
<evidence type="ECO:0000313" key="7">
    <source>
        <dbReference type="Proteomes" id="UP000799536"/>
    </source>
</evidence>
<dbReference type="Proteomes" id="UP000799536">
    <property type="component" value="Unassembled WGS sequence"/>
</dbReference>